<evidence type="ECO:0000313" key="3">
    <source>
        <dbReference type="Proteomes" id="UP001526337"/>
    </source>
</evidence>
<accession>A0ABT3K228</accession>
<feature type="domain" description="Transposase DDE" evidence="1">
    <location>
        <begin position="31"/>
        <end position="73"/>
    </location>
</feature>
<feature type="non-terminal residue" evidence="2">
    <location>
        <position position="1"/>
    </location>
</feature>
<gene>
    <name evidence="2" type="ORF">NO263_02505</name>
</gene>
<keyword evidence="3" id="KW-1185">Reference proteome</keyword>
<comment type="caution">
    <text evidence="2">The sequence shown here is derived from an EMBL/GenBank/DDBJ whole genome shotgun (WGS) entry which is preliminary data.</text>
</comment>
<evidence type="ECO:0000313" key="2">
    <source>
        <dbReference type="EMBL" id="MCW4589453.1"/>
    </source>
</evidence>
<protein>
    <submittedName>
        <fullName evidence="2">Transposase</fullName>
    </submittedName>
</protein>
<dbReference type="Pfam" id="PF13586">
    <property type="entry name" value="DDE_Tnp_1_2"/>
    <property type="match status" value="1"/>
</dbReference>
<dbReference type="Proteomes" id="UP001526337">
    <property type="component" value="Unassembled WGS sequence"/>
</dbReference>
<evidence type="ECO:0000259" key="1">
    <source>
        <dbReference type="Pfam" id="PF13586"/>
    </source>
</evidence>
<name>A0ABT3K228_9PROT</name>
<dbReference type="EMBL" id="JANGSQ010000079">
    <property type="protein sequence ID" value="MCW4589453.1"/>
    <property type="molecule type" value="Genomic_DNA"/>
</dbReference>
<organism evidence="2 3">
    <name type="scientific">Gluconacetobacter entanii</name>
    <dbReference type="NCBI Taxonomy" id="108528"/>
    <lineage>
        <taxon>Bacteria</taxon>
        <taxon>Pseudomonadati</taxon>
        <taxon>Pseudomonadota</taxon>
        <taxon>Alphaproteobacteria</taxon>
        <taxon>Acetobacterales</taxon>
        <taxon>Acetobacteraceae</taxon>
        <taxon>Gluconacetobacter</taxon>
    </lineage>
</organism>
<reference evidence="2 3" key="1">
    <citation type="submission" date="2022-07" db="EMBL/GenBank/DDBJ databases">
        <title>Genome stability of Gluconacetobacter entanii AV429.</title>
        <authorList>
            <person name="Trcek J."/>
            <person name="Cepec E."/>
        </authorList>
    </citation>
    <scope>NUCLEOTIDE SEQUENCE [LARGE SCALE GENOMIC DNA]</scope>
    <source>
        <strain evidence="2 3">AV429_2022</strain>
    </source>
</reference>
<sequence>NNDVVNDGKLPVTILNHKAASNGRLPCPRWAYRHRHLVENLWARLKEWRAVATRYEKTAASFLSVILIAATADYIKT</sequence>
<proteinExistence type="predicted"/>
<dbReference type="InterPro" id="IPR025668">
    <property type="entry name" value="Tnp_DDE_dom"/>
</dbReference>
<dbReference type="RefSeq" id="WP_265176020.1">
    <property type="nucleotide sequence ID" value="NZ_JANGSQ010000079.1"/>
</dbReference>